<dbReference type="InterPro" id="IPR023214">
    <property type="entry name" value="HAD_sf"/>
</dbReference>
<reference evidence="9 10" key="1">
    <citation type="submission" date="2016-08" db="EMBL/GenBank/DDBJ databases">
        <title>New Insights into Marine Group III Euryarchaeota, from dark to light.</title>
        <authorList>
            <person name="Haro-Moreno J.M."/>
            <person name="Rodriguez-Valera F."/>
            <person name="Lopez-Garcia P."/>
            <person name="Moreira D."/>
            <person name="Martin-Cuadrado A.B."/>
        </authorList>
    </citation>
    <scope>NUCLEOTIDE SEQUENCE [LARGE SCALE GENOMIC DNA]</scope>
    <source>
        <strain evidence="9">CG-Epi1</strain>
    </source>
</reference>
<comment type="pathway">
    <text evidence="2">Amino-acid biosynthesis; L-serine biosynthesis; L-serine from 3-phospho-D-glycerate: step 3/3.</text>
</comment>
<sequence>MSQIKLVVFDMDGTIIEPRSSWAMIHDYFGTDNTEMLQMYIDHKISDKEFVKADIKLWNSKSDVPVNEEYINSILDKAKPREGAKELIASLHEENIKTVILSGGIQYLADKWAKEWDMAGAFANDLIDDADGNLTANINASGHNKGPLMEKIIKDFGLASSEVAAVGDTMVDLPMFEIAGLSIAVNTDDERVISKSKYYLKEGSMKQLSNVIISWKK</sequence>
<dbReference type="Pfam" id="PF00702">
    <property type="entry name" value="Hydrolase"/>
    <property type="match status" value="1"/>
</dbReference>
<dbReference type="PANTHER" id="PTHR43344">
    <property type="entry name" value="PHOSPHOSERINE PHOSPHATASE"/>
    <property type="match status" value="1"/>
</dbReference>
<dbReference type="GO" id="GO:0006564">
    <property type="term" value="P:L-serine biosynthetic process"/>
    <property type="evidence" value="ECO:0007669"/>
    <property type="project" value="UniProtKB-KW"/>
</dbReference>
<keyword evidence="4" id="KW-0028">Amino-acid biosynthesis</keyword>
<dbReference type="STRING" id="1888995.BD935_01115"/>
<protein>
    <recommendedName>
        <fullName evidence="3">phosphoserine phosphatase</fullName>
        <ecNumber evidence="3">3.1.3.3</ecNumber>
    </recommendedName>
</protein>
<dbReference type="GO" id="GO:0036424">
    <property type="term" value="F:L-phosphoserine phosphatase activity"/>
    <property type="evidence" value="ECO:0007669"/>
    <property type="project" value="TreeGrafter"/>
</dbReference>
<comment type="cofactor">
    <cofactor evidence="1">
        <name>Mg(2+)</name>
        <dbReference type="ChEBI" id="CHEBI:18420"/>
    </cofactor>
</comment>
<keyword evidence="7" id="KW-0460">Magnesium</keyword>
<dbReference type="SFLD" id="SFLDG01129">
    <property type="entry name" value="C1.5:_HAD__Beta-PGM__Phosphata"/>
    <property type="match status" value="1"/>
</dbReference>
<dbReference type="AlphaFoldDB" id="A0A1J5TW84"/>
<evidence type="ECO:0000256" key="6">
    <source>
        <dbReference type="ARBA" id="ARBA00022801"/>
    </source>
</evidence>
<evidence type="ECO:0000256" key="4">
    <source>
        <dbReference type="ARBA" id="ARBA00022605"/>
    </source>
</evidence>
<name>A0A1J5TW84_9ARCH</name>
<dbReference type="SFLD" id="SFLDS00003">
    <property type="entry name" value="Haloacid_Dehalogenase"/>
    <property type="match status" value="1"/>
</dbReference>
<proteinExistence type="predicted"/>
<dbReference type="InterPro" id="IPR050582">
    <property type="entry name" value="HAD-like_SerB"/>
</dbReference>
<accession>A0A1J5TW84</accession>
<evidence type="ECO:0000256" key="2">
    <source>
        <dbReference type="ARBA" id="ARBA00005135"/>
    </source>
</evidence>
<dbReference type="Proteomes" id="UP000183080">
    <property type="component" value="Unassembled WGS sequence"/>
</dbReference>
<evidence type="ECO:0000256" key="8">
    <source>
        <dbReference type="ARBA" id="ARBA00023299"/>
    </source>
</evidence>
<dbReference type="InterPro" id="IPR036412">
    <property type="entry name" value="HAD-like_sf"/>
</dbReference>
<evidence type="ECO:0000313" key="10">
    <source>
        <dbReference type="Proteomes" id="UP000183080"/>
    </source>
</evidence>
<keyword evidence="8" id="KW-0718">Serine biosynthesis</keyword>
<organism evidence="9 10">
    <name type="scientific">Marine Group III euryarchaeote CG-Epi1</name>
    <dbReference type="NCBI Taxonomy" id="1888995"/>
    <lineage>
        <taxon>Archaea</taxon>
        <taxon>Methanobacteriati</taxon>
        <taxon>Thermoplasmatota</taxon>
        <taxon>Thermoplasmata</taxon>
        <taxon>Candidatus Thermoprofundales</taxon>
    </lineage>
</organism>
<gene>
    <name evidence="9" type="ORF">BD935_01115</name>
</gene>
<keyword evidence="6" id="KW-0378">Hydrolase</keyword>
<dbReference type="EC" id="3.1.3.3" evidence="3"/>
<evidence type="ECO:0000256" key="3">
    <source>
        <dbReference type="ARBA" id="ARBA00012640"/>
    </source>
</evidence>
<evidence type="ECO:0000256" key="1">
    <source>
        <dbReference type="ARBA" id="ARBA00001946"/>
    </source>
</evidence>
<dbReference type="Gene3D" id="3.40.50.1000">
    <property type="entry name" value="HAD superfamily/HAD-like"/>
    <property type="match status" value="1"/>
</dbReference>
<evidence type="ECO:0000256" key="5">
    <source>
        <dbReference type="ARBA" id="ARBA00022723"/>
    </source>
</evidence>
<keyword evidence="5" id="KW-0479">Metal-binding</keyword>
<evidence type="ECO:0000313" key="9">
    <source>
        <dbReference type="EMBL" id="OIR20512.1"/>
    </source>
</evidence>
<evidence type="ECO:0000256" key="7">
    <source>
        <dbReference type="ARBA" id="ARBA00022842"/>
    </source>
</evidence>
<dbReference type="GO" id="GO:0005737">
    <property type="term" value="C:cytoplasm"/>
    <property type="evidence" value="ECO:0007669"/>
    <property type="project" value="TreeGrafter"/>
</dbReference>
<dbReference type="PANTHER" id="PTHR43344:SF2">
    <property type="entry name" value="PHOSPHOSERINE PHOSPHATASE"/>
    <property type="match status" value="1"/>
</dbReference>
<dbReference type="EMBL" id="MIZA01000012">
    <property type="protein sequence ID" value="OIR20512.1"/>
    <property type="molecule type" value="Genomic_DNA"/>
</dbReference>
<dbReference type="SUPFAM" id="SSF56784">
    <property type="entry name" value="HAD-like"/>
    <property type="match status" value="1"/>
</dbReference>
<dbReference type="GO" id="GO:0000287">
    <property type="term" value="F:magnesium ion binding"/>
    <property type="evidence" value="ECO:0007669"/>
    <property type="project" value="TreeGrafter"/>
</dbReference>
<dbReference type="NCBIfam" id="TIGR01488">
    <property type="entry name" value="HAD-SF-IB"/>
    <property type="match status" value="1"/>
</dbReference>
<comment type="caution">
    <text evidence="9">The sequence shown here is derived from an EMBL/GenBank/DDBJ whole genome shotgun (WGS) entry which is preliminary data.</text>
</comment>